<dbReference type="EMBL" id="JDVG02000058">
    <property type="protein sequence ID" value="KFB74338.1"/>
    <property type="molecule type" value="Genomic_DNA"/>
</dbReference>
<gene>
    <name evidence="3" type="ORF">AW09_000380</name>
</gene>
<keyword evidence="2" id="KW-0812">Transmembrane</keyword>
<name>A0A080LZK0_9PROT</name>
<sequence length="202" mass="21881">MSLHLRQTADRLDKRRLERLHIDAGAGQQRCGRPVFLLQQGQQQVRRFDDLVVVPDGQALGIGQSLLELGGQFVQTHGLSSARVALMLPIMGTTGGNSTIGPARFPVSRRNGTSYATPHPVISCRGSTLKRHAILFPLWLTLVATAEMTAAVAASAAQRACRSGRRQSRQRSAACSSARRASTQRAPAAVTSRFQKGARVFR</sequence>
<feature type="region of interest" description="Disordered" evidence="1">
    <location>
        <begin position="162"/>
        <end position="202"/>
    </location>
</feature>
<comment type="caution">
    <text evidence="3">The sequence shown here is derived from an EMBL/GenBank/DDBJ whole genome shotgun (WGS) entry which is preliminary data.</text>
</comment>
<dbReference type="Proteomes" id="UP000020077">
    <property type="component" value="Unassembled WGS sequence"/>
</dbReference>
<protein>
    <submittedName>
        <fullName evidence="3">Uncharacterized protein</fullName>
    </submittedName>
</protein>
<evidence type="ECO:0000256" key="1">
    <source>
        <dbReference type="SAM" id="MobiDB-lite"/>
    </source>
</evidence>
<evidence type="ECO:0000313" key="3">
    <source>
        <dbReference type="EMBL" id="KFB74338.1"/>
    </source>
</evidence>
<evidence type="ECO:0000313" key="4">
    <source>
        <dbReference type="Proteomes" id="UP000020077"/>
    </source>
</evidence>
<feature type="compositionally biased region" description="Low complexity" evidence="1">
    <location>
        <begin position="170"/>
        <end position="189"/>
    </location>
</feature>
<keyword evidence="2" id="KW-1133">Transmembrane helix</keyword>
<feature type="transmembrane region" description="Helical" evidence="2">
    <location>
        <begin position="134"/>
        <end position="157"/>
    </location>
</feature>
<proteinExistence type="predicted"/>
<dbReference type="AlphaFoldDB" id="A0A080LZK0"/>
<reference evidence="3 4" key="1">
    <citation type="submission" date="2014-02" db="EMBL/GenBank/DDBJ databases">
        <title>Expanding our view of genomic diversity in Candidatus Accumulibacter clades.</title>
        <authorList>
            <person name="Skennerton C.T."/>
            <person name="Barr J.J."/>
            <person name="Slater F.R."/>
            <person name="Bond P.L."/>
            <person name="Tyson G.W."/>
        </authorList>
    </citation>
    <scope>NUCLEOTIDE SEQUENCE [LARGE SCALE GENOMIC DNA]</scope>
    <source>
        <strain evidence="4">BA-91</strain>
    </source>
</reference>
<keyword evidence="2" id="KW-0472">Membrane</keyword>
<evidence type="ECO:0000256" key="2">
    <source>
        <dbReference type="SAM" id="Phobius"/>
    </source>
</evidence>
<organism evidence="3 4">
    <name type="scientific">Candidatus Accumulibacter phosphatis</name>
    <dbReference type="NCBI Taxonomy" id="327160"/>
    <lineage>
        <taxon>Bacteria</taxon>
        <taxon>Pseudomonadati</taxon>
        <taxon>Pseudomonadota</taxon>
        <taxon>Betaproteobacteria</taxon>
        <taxon>Candidatus Accumulibacter</taxon>
    </lineage>
</organism>
<accession>A0A080LZK0</accession>